<dbReference type="AlphaFoldDB" id="A0AA49JXF0"/>
<organism evidence="4 5">
    <name type="scientific">Pseudogemmatithrix spongiicola</name>
    <dbReference type="NCBI Taxonomy" id="3062599"/>
    <lineage>
        <taxon>Bacteria</taxon>
        <taxon>Pseudomonadati</taxon>
        <taxon>Gemmatimonadota</taxon>
        <taxon>Gemmatimonadia</taxon>
        <taxon>Gemmatimonadales</taxon>
        <taxon>Gemmatimonadaceae</taxon>
        <taxon>Pseudogemmatithrix</taxon>
    </lineage>
</organism>
<dbReference type="PROSITE" id="PS51257">
    <property type="entry name" value="PROKAR_LIPOPROTEIN"/>
    <property type="match status" value="1"/>
</dbReference>
<feature type="chain" id="PRO_5041223661" description="Lipoprotein" evidence="2">
    <location>
        <begin position="24"/>
        <end position="177"/>
    </location>
</feature>
<keyword evidence="5" id="KW-1185">Reference proteome</keyword>
<keyword evidence="1" id="KW-0472">Membrane</keyword>
<accession>A0AA49JXF0</accession>
<reference evidence="4" key="1">
    <citation type="submission" date="2023-07" db="EMBL/GenBank/DDBJ databases">
        <authorList>
            <person name="Haufschild T."/>
            <person name="Kallscheuer N."/>
            <person name="Hammer J."/>
            <person name="Kohn T."/>
            <person name="Kabuu M."/>
            <person name="Jogler M."/>
            <person name="Wohfarth N."/>
            <person name="Heuer A."/>
            <person name="Rohde M."/>
            <person name="van Teeseling M.C.F."/>
            <person name="Jogler C."/>
        </authorList>
    </citation>
    <scope>NUCLEOTIDE SEQUENCE</scope>
    <source>
        <strain evidence="3">Strain 138</strain>
        <strain evidence="4">Strain 318</strain>
    </source>
</reference>
<dbReference type="RefSeq" id="WP_367886725.1">
    <property type="nucleotide sequence ID" value="NZ_CP130612.1"/>
</dbReference>
<evidence type="ECO:0008006" key="6">
    <source>
        <dbReference type="Google" id="ProtNLM"/>
    </source>
</evidence>
<proteinExistence type="predicted"/>
<protein>
    <recommendedName>
        <fullName evidence="6">Lipoprotein</fullName>
    </recommendedName>
</protein>
<feature type="transmembrane region" description="Helical" evidence="1">
    <location>
        <begin position="85"/>
        <end position="104"/>
    </location>
</feature>
<evidence type="ECO:0000256" key="1">
    <source>
        <dbReference type="SAM" id="Phobius"/>
    </source>
</evidence>
<feature type="signal peptide" evidence="2">
    <location>
        <begin position="1"/>
        <end position="23"/>
    </location>
</feature>
<accession>A0AA49JS60</accession>
<dbReference type="EMBL" id="CP130613">
    <property type="protein sequence ID" value="WKW13930.1"/>
    <property type="molecule type" value="Genomic_DNA"/>
</dbReference>
<keyword evidence="1" id="KW-1133">Transmembrane helix</keyword>
<sequence>MSASRRATLLLALVASACMPARTKPSLLGARVTLFASSGTVSGELLAINDDSVWVLVPETAGPTALGRSRIRNAIVHRGAGVGSLAMRGVVFGAVTGLGMYAACSSLSRDEASTGCGGVFVTSTLIAGALGFFAASSMESARDLEVARVTPAMLSRFARWPQGRPQVEAPPSSPPDP</sequence>
<evidence type="ECO:0000256" key="2">
    <source>
        <dbReference type="SAM" id="SignalP"/>
    </source>
</evidence>
<dbReference type="KEGG" id="pspc:Strain318_000254"/>
<dbReference type="EMBL" id="CP130612">
    <property type="protein sequence ID" value="WKW11020.1"/>
    <property type="molecule type" value="Genomic_DNA"/>
</dbReference>
<evidence type="ECO:0000313" key="4">
    <source>
        <dbReference type="EMBL" id="WKW13930.1"/>
    </source>
</evidence>
<feature type="transmembrane region" description="Helical" evidence="1">
    <location>
        <begin position="116"/>
        <end position="135"/>
    </location>
</feature>
<evidence type="ECO:0000313" key="5">
    <source>
        <dbReference type="Proteomes" id="UP001229955"/>
    </source>
</evidence>
<dbReference type="Proteomes" id="UP001229955">
    <property type="component" value="Chromosome"/>
</dbReference>
<evidence type="ECO:0000313" key="3">
    <source>
        <dbReference type="EMBL" id="WKW11020.1"/>
    </source>
</evidence>
<gene>
    <name evidence="3" type="ORF">Strain138_000254</name>
    <name evidence="4" type="ORF">Strain318_000254</name>
</gene>
<keyword evidence="1" id="KW-0812">Transmembrane</keyword>
<keyword evidence="2" id="KW-0732">Signal</keyword>
<name>A0AA49JXF0_9BACT</name>